<keyword evidence="2" id="KW-1185">Reference proteome</keyword>
<comment type="caution">
    <text evidence="1">The sequence shown here is derived from an EMBL/GenBank/DDBJ whole genome shotgun (WGS) entry which is preliminary data.</text>
</comment>
<dbReference type="EMBL" id="JAHQIW010007475">
    <property type="protein sequence ID" value="KAJ1374622.1"/>
    <property type="molecule type" value="Genomic_DNA"/>
</dbReference>
<protein>
    <submittedName>
        <fullName evidence="1">Uncharacterized protein</fullName>
    </submittedName>
</protein>
<dbReference type="Proteomes" id="UP001196413">
    <property type="component" value="Unassembled WGS sequence"/>
</dbReference>
<reference evidence="1" key="1">
    <citation type="submission" date="2021-06" db="EMBL/GenBank/DDBJ databases">
        <title>Parelaphostrongylus tenuis whole genome reference sequence.</title>
        <authorList>
            <person name="Garwood T.J."/>
            <person name="Larsen P.A."/>
            <person name="Fountain-Jones N.M."/>
            <person name="Garbe J.R."/>
            <person name="Macchietto M.G."/>
            <person name="Kania S.A."/>
            <person name="Gerhold R.W."/>
            <person name="Richards J.E."/>
            <person name="Wolf T.M."/>
        </authorList>
    </citation>
    <scope>NUCLEOTIDE SEQUENCE</scope>
    <source>
        <strain evidence="1">MNPRO001-30</strain>
        <tissue evidence="1">Meninges</tissue>
    </source>
</reference>
<organism evidence="1 2">
    <name type="scientific">Parelaphostrongylus tenuis</name>
    <name type="common">Meningeal worm</name>
    <dbReference type="NCBI Taxonomy" id="148309"/>
    <lineage>
        <taxon>Eukaryota</taxon>
        <taxon>Metazoa</taxon>
        <taxon>Ecdysozoa</taxon>
        <taxon>Nematoda</taxon>
        <taxon>Chromadorea</taxon>
        <taxon>Rhabditida</taxon>
        <taxon>Rhabditina</taxon>
        <taxon>Rhabditomorpha</taxon>
        <taxon>Strongyloidea</taxon>
        <taxon>Metastrongylidae</taxon>
        <taxon>Parelaphostrongylus</taxon>
    </lineage>
</organism>
<dbReference type="AlphaFoldDB" id="A0AAD5RE97"/>
<proteinExistence type="predicted"/>
<gene>
    <name evidence="1" type="ORF">KIN20_037348</name>
</gene>
<name>A0AAD5RE97_PARTN</name>
<evidence type="ECO:0000313" key="1">
    <source>
        <dbReference type="EMBL" id="KAJ1374622.1"/>
    </source>
</evidence>
<sequence length="139" mass="15739">MTSYTALDMSQNKMNFIKWSLPTTFISSHSARAFKNNPVRLSFIIPTEKTTDVVHEFIRDTAISRRSVHIHVSCEKVPLKDPLLPLYTMERRSCGRDGNKSYRDRICKLAAASALPRQHGGGHSRKPFISRVVACHLSV</sequence>
<accession>A0AAD5RE97</accession>
<evidence type="ECO:0000313" key="2">
    <source>
        <dbReference type="Proteomes" id="UP001196413"/>
    </source>
</evidence>